<sequence>MAKYSLIVRQLITELFAPKAPAIEQKIPVERHLIEDILREGRRKNNIHLVSEFCSDTAQQYRKDHGISLTSWIAKGLASAVHEDLAIQSSLRGKTRRVIFQEVDIAVMIERQLADQSYQPLHYIIRNAGSKNLTQIQAELSQAKTGEIGNGGPLTALELAFFKLPSWLRKPVWWWLRYDPYSRKQMLGTVGITSNGMFAKGAAVILPISPLSLTLSIGGASQRIVASGEQFKSSEYIQLNLSADHDVTDGAPLMRFANRLVTHLEQGHRRPIDS</sequence>
<dbReference type="GO" id="GO:0016746">
    <property type="term" value="F:acyltransferase activity"/>
    <property type="evidence" value="ECO:0007669"/>
    <property type="project" value="InterPro"/>
</dbReference>
<gene>
    <name evidence="2" type="ORF">HQN60_04980</name>
</gene>
<dbReference type="InterPro" id="IPR001078">
    <property type="entry name" value="2-oxoacid_DH_actylTfrase"/>
</dbReference>
<dbReference type="InterPro" id="IPR023213">
    <property type="entry name" value="CAT-like_dom_sf"/>
</dbReference>
<dbReference type="Pfam" id="PF00198">
    <property type="entry name" value="2-oxoacid_dh"/>
    <property type="match status" value="1"/>
</dbReference>
<dbReference type="EMBL" id="CP054143">
    <property type="protein sequence ID" value="QKJ66117.1"/>
    <property type="molecule type" value="Genomic_DNA"/>
</dbReference>
<evidence type="ECO:0000259" key="1">
    <source>
        <dbReference type="Pfam" id="PF00198"/>
    </source>
</evidence>
<dbReference type="KEGG" id="dee:HQN60_04980"/>
<evidence type="ECO:0000313" key="2">
    <source>
        <dbReference type="EMBL" id="QKJ66117.1"/>
    </source>
</evidence>
<dbReference type="Proteomes" id="UP000504844">
    <property type="component" value="Chromosome"/>
</dbReference>
<feature type="domain" description="2-oxoacid dehydrogenase acyltransferase catalytic" evidence="1">
    <location>
        <begin position="188"/>
        <end position="266"/>
    </location>
</feature>
<accession>A0A6M8SWH0</accession>
<dbReference type="RefSeq" id="WP_173532621.1">
    <property type="nucleotide sequence ID" value="NZ_CP054143.1"/>
</dbReference>
<protein>
    <submittedName>
        <fullName evidence="2">2-oxo acid dehydrogenase subunit E2</fullName>
    </submittedName>
</protein>
<organism evidence="2 3">
    <name type="scientific">Deefgea piscis</name>
    <dbReference type="NCBI Taxonomy" id="2739061"/>
    <lineage>
        <taxon>Bacteria</taxon>
        <taxon>Pseudomonadati</taxon>
        <taxon>Pseudomonadota</taxon>
        <taxon>Betaproteobacteria</taxon>
        <taxon>Neisseriales</taxon>
        <taxon>Chitinibacteraceae</taxon>
        <taxon>Deefgea</taxon>
    </lineage>
</organism>
<evidence type="ECO:0000313" key="3">
    <source>
        <dbReference type="Proteomes" id="UP000504844"/>
    </source>
</evidence>
<reference evidence="2 3" key="1">
    <citation type="submission" date="2020-05" db="EMBL/GenBank/DDBJ databases">
        <title>Complete genome sequence of Deefgea sp. D17.</title>
        <authorList>
            <person name="Bae J.-W."/>
            <person name="Han J.E."/>
        </authorList>
    </citation>
    <scope>NUCLEOTIDE SEQUENCE [LARGE SCALE GENOMIC DNA]</scope>
    <source>
        <strain evidence="2 3">D17</strain>
    </source>
</reference>
<dbReference type="SUPFAM" id="SSF52777">
    <property type="entry name" value="CoA-dependent acyltransferases"/>
    <property type="match status" value="1"/>
</dbReference>
<dbReference type="Gene3D" id="3.30.559.10">
    <property type="entry name" value="Chloramphenicol acetyltransferase-like domain"/>
    <property type="match status" value="1"/>
</dbReference>
<name>A0A6M8SWH0_9NEIS</name>
<proteinExistence type="predicted"/>
<keyword evidence="3" id="KW-1185">Reference proteome</keyword>
<dbReference type="AlphaFoldDB" id="A0A6M8SWH0"/>